<evidence type="ECO:0000256" key="11">
    <source>
        <dbReference type="SAM" id="MobiDB-lite"/>
    </source>
</evidence>
<evidence type="ECO:0000256" key="3">
    <source>
        <dbReference type="ARBA" id="ARBA00022723"/>
    </source>
</evidence>
<sequence>MRQRGRPRRSSMPAVAHNKPFDHPYGRQQQSPPDRYHSKQYYNSGGPDSGADGEAEDEDKEKQLSDRYSRIQLVDHSSSMPPVGKPSAPCSSVSHLHNYFYSGQETHHQFDGNYPRQQFTELSSSEYLNYPQRMDDHDFDGSHPTSQDEEEEDDDEDEECEEKFLAAAGSSCFKRKRAFSFSSASCASTTNTMTISLAAASGGAGSSTNFAPMEKRPATKICRVCGDRAYSYNFNVITCESCKAFFRRNANKEKEIRCPFNEQCEINTVSRRFCQRCRLQKCFRVGMKKEWIMSDEARLEKKQRIQENRERRAAAAAAVASVSAVLGLAGCKQPNEMDQHEFPQQGRGSIKQEQPLLQSDSLNTATFIQTQQQQTEAAQRVEMLQVEAIHAEQQQQQLVSQVIHQQQQEATNQLVTDLPPNPLAALQNPFNSPTAAPLLNAPTAGEQVMAAAKVAAAAQVAAVQQVVNQAAAAVLLHHAHQQQIHQQHDDISMEQNIQNEQQSQQKFSVTDEIPPPVVGIPAGSSTSIHTTVAGSGHVGDVKQPSAAPALAALVAAVTGEVAALQQQSTLPPQCNTEGFQQHSSSVLLASTGLITDVNKQSTMITASTENSNTLPPAVAAALIQQQQNQQQMVASSNISSQQASTVNESIQQQIVASQQQHAAAVAQHLQQQQVHVSQQQTAAQIVAAAHVQQQMQQIAQQQQQLAALANVAAVRTSNNNSFLASGNTSNAQNENVNQQLQQVASAFSTGSISTIQNGNISTQSQVVPPPTGILPNCFIEVAAAHLASQPQQQQPSIPPPNTILPSIIPQSTTQPGNLILNQPSSILNIATGQVNSGTPPTTTTFKFFCSTTIN</sequence>
<evidence type="ECO:0000256" key="1">
    <source>
        <dbReference type="ARBA" id="ARBA00004123"/>
    </source>
</evidence>
<gene>
    <name evidence="13" type="ORF">Mgra_00004273</name>
</gene>
<evidence type="ECO:0000256" key="6">
    <source>
        <dbReference type="ARBA" id="ARBA00023015"/>
    </source>
</evidence>
<reference evidence="13" key="1">
    <citation type="journal article" date="2020" name="Ecol. Evol.">
        <title>Genome structure and content of the rice root-knot nematode (Meloidogyne graminicola).</title>
        <authorList>
            <person name="Phan N.T."/>
            <person name="Danchin E.G.J."/>
            <person name="Klopp C."/>
            <person name="Perfus-Barbeoch L."/>
            <person name="Kozlowski D.K."/>
            <person name="Koutsovoulos G.D."/>
            <person name="Lopez-Roques C."/>
            <person name="Bouchez O."/>
            <person name="Zahm M."/>
            <person name="Besnard G."/>
            <person name="Bellafiore S."/>
        </authorList>
    </citation>
    <scope>NUCLEOTIDE SEQUENCE</scope>
    <source>
        <strain evidence="13">VN-18</strain>
    </source>
</reference>
<dbReference type="Proteomes" id="UP000605970">
    <property type="component" value="Unassembled WGS sequence"/>
</dbReference>
<keyword evidence="6" id="KW-0805">Transcription regulation</keyword>
<feature type="region of interest" description="Disordered" evidence="11">
    <location>
        <begin position="131"/>
        <end position="160"/>
    </location>
</feature>
<dbReference type="GO" id="GO:0005634">
    <property type="term" value="C:nucleus"/>
    <property type="evidence" value="ECO:0007669"/>
    <property type="project" value="UniProtKB-SubCell"/>
</dbReference>
<dbReference type="FunFam" id="3.30.50.10:FF:000042">
    <property type="entry name" value="Nuclear hormone receptor HR96"/>
    <property type="match status" value="1"/>
</dbReference>
<dbReference type="EMBL" id="JABEBT010000031">
    <property type="protein sequence ID" value="KAF7636287.1"/>
    <property type="molecule type" value="Genomic_DNA"/>
</dbReference>
<dbReference type="PANTHER" id="PTHR24082">
    <property type="entry name" value="NUCLEAR HORMONE RECEPTOR"/>
    <property type="match status" value="1"/>
</dbReference>
<comment type="caution">
    <text evidence="13">The sequence shown here is derived from an EMBL/GenBank/DDBJ whole genome shotgun (WGS) entry which is preliminary data.</text>
</comment>
<dbReference type="CDD" id="cd06966">
    <property type="entry name" value="NR_DBD_CAR"/>
    <property type="match status" value="1"/>
</dbReference>
<dbReference type="InterPro" id="IPR050234">
    <property type="entry name" value="Nuclear_hormone_rcpt_NR1"/>
</dbReference>
<evidence type="ECO:0000256" key="7">
    <source>
        <dbReference type="ARBA" id="ARBA00023125"/>
    </source>
</evidence>
<dbReference type="GO" id="GO:0000122">
    <property type="term" value="P:negative regulation of transcription by RNA polymerase II"/>
    <property type="evidence" value="ECO:0007669"/>
    <property type="project" value="TreeGrafter"/>
</dbReference>
<proteinExistence type="inferred from homology"/>
<dbReference type="SUPFAM" id="SSF57716">
    <property type="entry name" value="Glucocorticoid receptor-like (DNA-binding domain)"/>
    <property type="match status" value="1"/>
</dbReference>
<dbReference type="AlphaFoldDB" id="A0A8S9ZS31"/>
<keyword evidence="5" id="KW-0862">Zinc</keyword>
<feature type="compositionally biased region" description="Basic and acidic residues" evidence="11">
    <location>
        <begin position="60"/>
        <end position="69"/>
    </location>
</feature>
<feature type="region of interest" description="Disordered" evidence="11">
    <location>
        <begin position="1"/>
        <end position="89"/>
    </location>
</feature>
<dbReference type="InterPro" id="IPR001628">
    <property type="entry name" value="Znf_hrmn_rcpt"/>
</dbReference>
<keyword evidence="7" id="KW-0238">DNA-binding</keyword>
<protein>
    <submittedName>
        <fullName evidence="13">Nuclear receptor domain-containing protein</fullName>
    </submittedName>
</protein>
<keyword evidence="9 13" id="KW-0675">Receptor</keyword>
<comment type="subcellular location">
    <subcellularLocation>
        <location evidence="1">Nucleus</location>
    </subcellularLocation>
</comment>
<evidence type="ECO:0000256" key="4">
    <source>
        <dbReference type="ARBA" id="ARBA00022771"/>
    </source>
</evidence>
<dbReference type="Gene3D" id="3.30.50.10">
    <property type="entry name" value="Erythroid Transcription Factor GATA-1, subunit A"/>
    <property type="match status" value="1"/>
</dbReference>
<evidence type="ECO:0000256" key="9">
    <source>
        <dbReference type="ARBA" id="ARBA00023170"/>
    </source>
</evidence>
<feature type="domain" description="Nuclear receptor" evidence="12">
    <location>
        <begin position="219"/>
        <end position="294"/>
    </location>
</feature>
<evidence type="ECO:0000313" key="14">
    <source>
        <dbReference type="Proteomes" id="UP000605970"/>
    </source>
</evidence>
<keyword evidence="3" id="KW-0479">Metal-binding</keyword>
<dbReference type="Pfam" id="PF00105">
    <property type="entry name" value="zf-C4"/>
    <property type="match status" value="1"/>
</dbReference>
<dbReference type="GO" id="GO:0006950">
    <property type="term" value="P:response to stress"/>
    <property type="evidence" value="ECO:0007669"/>
    <property type="project" value="UniProtKB-ARBA"/>
</dbReference>
<dbReference type="GO" id="GO:0030154">
    <property type="term" value="P:cell differentiation"/>
    <property type="evidence" value="ECO:0007669"/>
    <property type="project" value="TreeGrafter"/>
</dbReference>
<dbReference type="GO" id="GO:0004879">
    <property type="term" value="F:nuclear receptor activity"/>
    <property type="evidence" value="ECO:0007669"/>
    <property type="project" value="TreeGrafter"/>
</dbReference>
<dbReference type="GO" id="GO:0008270">
    <property type="term" value="F:zinc ion binding"/>
    <property type="evidence" value="ECO:0007669"/>
    <property type="project" value="UniProtKB-KW"/>
</dbReference>
<keyword evidence="14" id="KW-1185">Reference proteome</keyword>
<evidence type="ECO:0000256" key="2">
    <source>
        <dbReference type="ARBA" id="ARBA00005993"/>
    </source>
</evidence>
<organism evidence="13 14">
    <name type="scientific">Meloidogyne graminicola</name>
    <dbReference type="NCBI Taxonomy" id="189291"/>
    <lineage>
        <taxon>Eukaryota</taxon>
        <taxon>Metazoa</taxon>
        <taxon>Ecdysozoa</taxon>
        <taxon>Nematoda</taxon>
        <taxon>Chromadorea</taxon>
        <taxon>Rhabditida</taxon>
        <taxon>Tylenchina</taxon>
        <taxon>Tylenchomorpha</taxon>
        <taxon>Tylenchoidea</taxon>
        <taxon>Meloidogynidae</taxon>
        <taxon>Meloidogyninae</taxon>
        <taxon>Meloidogyne</taxon>
    </lineage>
</organism>
<dbReference type="OrthoDB" id="6355676at2759"/>
<dbReference type="PANTHER" id="PTHR24082:SF508">
    <property type="entry name" value="NUCLEAR HORMONE RECEPTOR FAMILY MEMBER NHR-48"/>
    <property type="match status" value="1"/>
</dbReference>
<evidence type="ECO:0000313" key="13">
    <source>
        <dbReference type="EMBL" id="KAF7636287.1"/>
    </source>
</evidence>
<feature type="compositionally biased region" description="Acidic residues" evidence="11">
    <location>
        <begin position="147"/>
        <end position="160"/>
    </location>
</feature>
<comment type="similarity">
    <text evidence="2">Belongs to the nuclear hormone receptor family.</text>
</comment>
<name>A0A8S9ZS31_9BILA</name>
<dbReference type="InterPro" id="IPR013088">
    <property type="entry name" value="Znf_NHR/GATA"/>
</dbReference>
<dbReference type="GO" id="GO:0045944">
    <property type="term" value="P:positive regulation of transcription by RNA polymerase II"/>
    <property type="evidence" value="ECO:0007669"/>
    <property type="project" value="TreeGrafter"/>
</dbReference>
<evidence type="ECO:0000256" key="5">
    <source>
        <dbReference type="ARBA" id="ARBA00022833"/>
    </source>
</evidence>
<evidence type="ECO:0000259" key="12">
    <source>
        <dbReference type="PROSITE" id="PS51030"/>
    </source>
</evidence>
<evidence type="ECO:0000256" key="10">
    <source>
        <dbReference type="ARBA" id="ARBA00023242"/>
    </source>
</evidence>
<evidence type="ECO:0000256" key="8">
    <source>
        <dbReference type="ARBA" id="ARBA00023163"/>
    </source>
</evidence>
<dbReference type="GO" id="GO:0000978">
    <property type="term" value="F:RNA polymerase II cis-regulatory region sequence-specific DNA binding"/>
    <property type="evidence" value="ECO:0007669"/>
    <property type="project" value="TreeGrafter"/>
</dbReference>
<dbReference type="PRINTS" id="PR00047">
    <property type="entry name" value="STROIDFINGER"/>
</dbReference>
<keyword evidence="4" id="KW-0863">Zinc-finger</keyword>
<dbReference type="SMART" id="SM00399">
    <property type="entry name" value="ZnF_C4"/>
    <property type="match status" value="1"/>
</dbReference>
<dbReference type="PROSITE" id="PS00031">
    <property type="entry name" value="NUCLEAR_REC_DBD_1"/>
    <property type="match status" value="1"/>
</dbReference>
<keyword evidence="8" id="KW-0804">Transcription</keyword>
<accession>A0A8S9ZS31</accession>
<keyword evidence="10" id="KW-0539">Nucleus</keyword>
<dbReference type="PROSITE" id="PS51030">
    <property type="entry name" value="NUCLEAR_REC_DBD_2"/>
    <property type="match status" value="1"/>
</dbReference>